<accession>A0A418BAT9</accession>
<feature type="coiled-coil region" evidence="7">
    <location>
        <begin position="795"/>
        <end position="844"/>
    </location>
</feature>
<evidence type="ECO:0008006" key="11">
    <source>
        <dbReference type="Google" id="ProtNLM"/>
    </source>
</evidence>
<comment type="subcellular location">
    <subcellularLocation>
        <location evidence="1">Nucleus</location>
        <location evidence="1">Nucleolus</location>
    </subcellularLocation>
</comment>
<comment type="caution">
    <text evidence="9">The sequence shown here is derived from an EMBL/GenBank/DDBJ whole genome shotgun (WGS) entry which is preliminary data.</text>
</comment>
<feature type="region of interest" description="Disordered" evidence="8">
    <location>
        <begin position="863"/>
        <end position="894"/>
    </location>
</feature>
<proteinExistence type="inferred from homology"/>
<dbReference type="PANTHER" id="PTHR23183">
    <property type="entry name" value="NOP14"/>
    <property type="match status" value="1"/>
</dbReference>
<feature type="compositionally biased region" description="Acidic residues" evidence="8">
    <location>
        <begin position="402"/>
        <end position="469"/>
    </location>
</feature>
<protein>
    <recommendedName>
        <fullName evidence="11">Nucleolar protein 14</fullName>
    </recommendedName>
</protein>
<reference evidence="9 10" key="1">
    <citation type="submission" date="2018-08" db="EMBL/GenBank/DDBJ databases">
        <title>Aphanomyces genome sequencing and annotation.</title>
        <authorList>
            <person name="Minardi D."/>
            <person name="Oidtmann B."/>
            <person name="Van Der Giezen M."/>
            <person name="Studholme D.J."/>
        </authorList>
    </citation>
    <scope>NUCLEOTIDE SEQUENCE [LARGE SCALE GENOMIC DNA]</scope>
    <source>
        <strain evidence="9 10">NJM0002</strain>
    </source>
</reference>
<feature type="region of interest" description="Disordered" evidence="8">
    <location>
        <begin position="302"/>
        <end position="471"/>
    </location>
</feature>
<keyword evidence="5" id="KW-0539">Nucleus</keyword>
<evidence type="ECO:0000256" key="2">
    <source>
        <dbReference type="ARBA" id="ARBA00007466"/>
    </source>
</evidence>
<dbReference type="GO" id="GO:0032040">
    <property type="term" value="C:small-subunit processome"/>
    <property type="evidence" value="ECO:0007669"/>
    <property type="project" value="InterPro"/>
</dbReference>
<gene>
    <name evidence="9" type="ORF">DYB32_000156</name>
</gene>
<dbReference type="GO" id="GO:0030692">
    <property type="term" value="C:Noc4p-Nop14p complex"/>
    <property type="evidence" value="ECO:0007669"/>
    <property type="project" value="TreeGrafter"/>
</dbReference>
<evidence type="ECO:0000256" key="5">
    <source>
        <dbReference type="ARBA" id="ARBA00023242"/>
    </source>
</evidence>
<feature type="region of interest" description="Disordered" evidence="8">
    <location>
        <begin position="208"/>
        <end position="235"/>
    </location>
</feature>
<evidence type="ECO:0000256" key="1">
    <source>
        <dbReference type="ARBA" id="ARBA00004604"/>
    </source>
</evidence>
<keyword evidence="7" id="KW-0175">Coiled coil</keyword>
<keyword evidence="4" id="KW-0698">rRNA processing</keyword>
<evidence type="ECO:0000256" key="8">
    <source>
        <dbReference type="SAM" id="MobiDB-lite"/>
    </source>
</evidence>
<dbReference type="InterPro" id="IPR007276">
    <property type="entry name" value="Nop14"/>
</dbReference>
<sequence length="894" mass="101808">MLWSHEPPLHWLVIPLIEVVGGFGNLKLQMGKKERQLAIGRTKKVAGKGVKASFGKGKGGNAFDVQKNSKSKYEVLGKRVKGQGRNVAAARADAEERRRKTLLKQFQGRKKNNEYKDRRLGEQNEDMSLEDKMIARFQTERKRQYQQRNAAKFNLNDDGESDREEELLTHRGAKIDDFDNIDIAGEASDDEEDRAFDHKLGRDIVNQLHFGGGDSKAVKDSATAAEGPERKKTHEEIMQEVMMKSKMYKAEKQKNKATQDETTEQLDAEFADFQSLLQFRPKKEDRPREMLDDFDKMTRELAMEAKAKATERKLSPEELAKKEHDKLAELERKRVARMNGEDEDAVDDDKVSKRKGRKDKKGGKRDEPELVLLPPKHLRASDDALVDDFQIQDEYRQRVEGENDEDEDGDDDGESGEDDDEVDDDDDDDNDDDDEEDDDDDEEDDDNDDLKDDEEHNDDDEEDEEDDDEQARAAALLKRQEAQMEMPFVFPCPESPAELTALFAQHGPTPADRNTIVTRIRTFYSPRVSAENQAKMKKFLAVLADAIAAHIFTIAQDQPNVAGTVFREFVAALAKKLDKNCWPEMRDLLLLRVALSVFPITDLRHNVVSPIELVLGQCLSRATLESPDHVRRALFCVGLSLHITEKKSKFMPELVHCLHEILALVHSHDDDWFVAPLKAFVKSKSTDFPSLALHAGDQTDPAQVSAAIFHSTLTSIRLAATQYASLASFVELFASIHTLLSQLKAKMLKAHAESTVALLMEKMEASLKQRRPLRLQAHAPTVLPTFVPRFDENYAMRKDKTMERDRAQLKQLQRQVKRERKGASRELKRDAAFLSRQRAEEQKTWRAEKDAKQKEIRSWMEQQNATFNQQVRKGGELIKGGGSGPAKKRRISKK</sequence>
<evidence type="ECO:0000256" key="7">
    <source>
        <dbReference type="SAM" id="Coils"/>
    </source>
</evidence>
<dbReference type="EMBL" id="QUSY01000003">
    <property type="protein sequence ID" value="RHY35354.1"/>
    <property type="molecule type" value="Genomic_DNA"/>
</dbReference>
<name>A0A418BAT9_9STRA</name>
<feature type="compositionally biased region" description="Basic and acidic residues" evidence="8">
    <location>
        <begin position="302"/>
        <end position="333"/>
    </location>
</feature>
<organism evidence="9 10">
    <name type="scientific">Aphanomyces invadans</name>
    <dbReference type="NCBI Taxonomy" id="157072"/>
    <lineage>
        <taxon>Eukaryota</taxon>
        <taxon>Sar</taxon>
        <taxon>Stramenopiles</taxon>
        <taxon>Oomycota</taxon>
        <taxon>Saprolegniomycetes</taxon>
        <taxon>Saprolegniales</taxon>
        <taxon>Verrucalvaceae</taxon>
        <taxon>Aphanomyces</taxon>
    </lineage>
</organism>
<keyword evidence="10" id="KW-1185">Reference proteome</keyword>
<dbReference type="VEuPathDB" id="FungiDB:H310_13105"/>
<keyword evidence="3" id="KW-0690">Ribosome biogenesis</keyword>
<dbReference type="AlphaFoldDB" id="A0A418BAT9"/>
<dbReference type="Pfam" id="PF04147">
    <property type="entry name" value="Nop14"/>
    <property type="match status" value="1"/>
</dbReference>
<comment type="similarity">
    <text evidence="2">Belongs to the NOP14 family.</text>
</comment>
<feature type="compositionally biased region" description="Basic residues" evidence="8">
    <location>
        <begin position="352"/>
        <end position="363"/>
    </location>
</feature>
<dbReference type="PANTHER" id="PTHR23183:SF0">
    <property type="entry name" value="NUCLEOLAR PROTEIN 14"/>
    <property type="match status" value="1"/>
</dbReference>
<evidence type="ECO:0000313" key="9">
    <source>
        <dbReference type="EMBL" id="RHY35354.1"/>
    </source>
</evidence>
<comment type="function">
    <text evidence="6">Involved in nucleolar processing of pre-18S ribosomal RNA. Has a role in the nuclear export of 40S pre-ribosomal subunit to the cytoplasm.</text>
</comment>
<evidence type="ECO:0000256" key="4">
    <source>
        <dbReference type="ARBA" id="ARBA00022552"/>
    </source>
</evidence>
<dbReference type="GO" id="GO:0030490">
    <property type="term" value="P:maturation of SSU-rRNA"/>
    <property type="evidence" value="ECO:0007669"/>
    <property type="project" value="TreeGrafter"/>
</dbReference>
<evidence type="ECO:0000256" key="3">
    <source>
        <dbReference type="ARBA" id="ARBA00022517"/>
    </source>
</evidence>
<dbReference type="Proteomes" id="UP000285060">
    <property type="component" value="Unassembled WGS sequence"/>
</dbReference>
<evidence type="ECO:0000313" key="10">
    <source>
        <dbReference type="Proteomes" id="UP000285060"/>
    </source>
</evidence>
<evidence type="ECO:0000256" key="6">
    <source>
        <dbReference type="ARBA" id="ARBA00024695"/>
    </source>
</evidence>